<reference evidence="1" key="1">
    <citation type="submission" date="2020-01" db="EMBL/GenBank/DDBJ databases">
        <authorList>
            <person name="Mishra B."/>
        </authorList>
    </citation>
    <scope>NUCLEOTIDE SEQUENCE [LARGE SCALE GENOMIC DNA]</scope>
</reference>
<evidence type="ECO:0000313" key="2">
    <source>
        <dbReference type="Proteomes" id="UP000467841"/>
    </source>
</evidence>
<keyword evidence="2" id="KW-1185">Reference proteome</keyword>
<sequence>MGARVSCKSAQFNGKLRLLGRLAGYELTSTAEFDMNKLKLDNWSVGQRIIAGNVSAHLKLYQDKSVLSTRHRIHPRFVTLAESSVPYKKQQPRRLHSSVSLGFEFELSSRASLEVMVSDSWNPTFALQYQFAEPQCLLRVYRDAFSNRTGVSFSFHPCSSS</sequence>
<dbReference type="InterPro" id="IPR023614">
    <property type="entry name" value="Porin_dom_sf"/>
</dbReference>
<dbReference type="EMBL" id="CACVBM020001451">
    <property type="protein sequence ID" value="CAA7050704.1"/>
    <property type="molecule type" value="Genomic_DNA"/>
</dbReference>
<dbReference type="Proteomes" id="UP000467841">
    <property type="component" value="Unassembled WGS sequence"/>
</dbReference>
<evidence type="ECO:0000313" key="1">
    <source>
        <dbReference type="EMBL" id="CAA7050704.1"/>
    </source>
</evidence>
<dbReference type="Gene3D" id="2.40.160.10">
    <property type="entry name" value="Porin"/>
    <property type="match status" value="1"/>
</dbReference>
<protein>
    <submittedName>
        <fullName evidence="1">Uncharacterized protein</fullName>
    </submittedName>
</protein>
<comment type="caution">
    <text evidence="1">The sequence shown here is derived from an EMBL/GenBank/DDBJ whole genome shotgun (WGS) entry which is preliminary data.</text>
</comment>
<dbReference type="OrthoDB" id="1112056at2759"/>
<gene>
    <name evidence="1" type="ORF">MERR_LOCUS37939</name>
</gene>
<organism evidence="1 2">
    <name type="scientific">Microthlaspi erraticum</name>
    <dbReference type="NCBI Taxonomy" id="1685480"/>
    <lineage>
        <taxon>Eukaryota</taxon>
        <taxon>Viridiplantae</taxon>
        <taxon>Streptophyta</taxon>
        <taxon>Embryophyta</taxon>
        <taxon>Tracheophyta</taxon>
        <taxon>Spermatophyta</taxon>
        <taxon>Magnoliopsida</taxon>
        <taxon>eudicotyledons</taxon>
        <taxon>Gunneridae</taxon>
        <taxon>Pentapetalae</taxon>
        <taxon>rosids</taxon>
        <taxon>malvids</taxon>
        <taxon>Brassicales</taxon>
        <taxon>Brassicaceae</taxon>
        <taxon>Coluteocarpeae</taxon>
        <taxon>Microthlaspi</taxon>
    </lineage>
</organism>
<accession>A0A6D2KC99</accession>
<name>A0A6D2KC99_9BRAS</name>
<proteinExistence type="predicted"/>
<dbReference type="AlphaFoldDB" id="A0A6D2KC99"/>